<sequence length="68" mass="7765">MADLVFSSANNSPQPSLFQRLVSWFADRAMHRQADIVLSHTSDRCLYDMGMSRQYLHRFASGEEDAKA</sequence>
<name>A0A934LYM6_9RHOB</name>
<accession>A0A934LYM6</accession>
<dbReference type="Proteomes" id="UP000613255">
    <property type="component" value="Unassembled WGS sequence"/>
</dbReference>
<keyword evidence="2" id="KW-1185">Reference proteome</keyword>
<dbReference type="RefSeq" id="WP_198685942.1">
    <property type="nucleotide sequence ID" value="NZ_JAEIJD010000005.1"/>
</dbReference>
<proteinExistence type="predicted"/>
<evidence type="ECO:0000313" key="2">
    <source>
        <dbReference type="Proteomes" id="UP000613255"/>
    </source>
</evidence>
<comment type="caution">
    <text evidence="1">The sequence shown here is derived from an EMBL/GenBank/DDBJ whole genome shotgun (WGS) entry which is preliminary data.</text>
</comment>
<dbReference type="AlphaFoldDB" id="A0A934LYM6"/>
<evidence type="ECO:0008006" key="3">
    <source>
        <dbReference type="Google" id="ProtNLM"/>
    </source>
</evidence>
<organism evidence="1 2">
    <name type="scientific">Pontibaca salina</name>
    <dbReference type="NCBI Taxonomy" id="2795731"/>
    <lineage>
        <taxon>Bacteria</taxon>
        <taxon>Pseudomonadati</taxon>
        <taxon>Pseudomonadota</taxon>
        <taxon>Alphaproteobacteria</taxon>
        <taxon>Rhodobacterales</taxon>
        <taxon>Roseobacteraceae</taxon>
        <taxon>Pontibaca</taxon>
    </lineage>
</organism>
<protein>
    <recommendedName>
        <fullName evidence="3">DUF1127 domain-containing protein</fullName>
    </recommendedName>
</protein>
<gene>
    <name evidence="1" type="ORF">JAO82_08575</name>
</gene>
<reference evidence="1" key="1">
    <citation type="submission" date="2020-12" db="EMBL/GenBank/DDBJ databases">
        <title>Pontibaca salina gen. nov., sp. nov., isolated from marine sediment.</title>
        <authorList>
            <person name="Bo J."/>
            <person name="Wang S."/>
            <person name="Song X."/>
            <person name="Du Z."/>
        </authorList>
    </citation>
    <scope>NUCLEOTIDE SEQUENCE</scope>
    <source>
        <strain evidence="1">S1109L</strain>
    </source>
</reference>
<dbReference type="EMBL" id="JAEIJD010000005">
    <property type="protein sequence ID" value="MBI6629937.1"/>
    <property type="molecule type" value="Genomic_DNA"/>
</dbReference>
<evidence type="ECO:0000313" key="1">
    <source>
        <dbReference type="EMBL" id="MBI6629937.1"/>
    </source>
</evidence>